<dbReference type="InterPro" id="IPR020843">
    <property type="entry name" value="ER"/>
</dbReference>
<dbReference type="InterPro" id="IPR050700">
    <property type="entry name" value="YIM1/Zinc_Alcohol_DH_Fams"/>
</dbReference>
<proteinExistence type="predicted"/>
<evidence type="ECO:0000256" key="1">
    <source>
        <dbReference type="SAM" id="MobiDB-lite"/>
    </source>
</evidence>
<feature type="region of interest" description="Disordered" evidence="1">
    <location>
        <begin position="136"/>
        <end position="156"/>
    </location>
</feature>
<accession>A0ABN2NBE9</accession>
<dbReference type="PANTHER" id="PTHR11695:SF294">
    <property type="entry name" value="RETICULON-4-INTERACTING PROTEIN 1, MITOCHONDRIAL"/>
    <property type="match status" value="1"/>
</dbReference>
<dbReference type="Proteomes" id="UP001500449">
    <property type="component" value="Unassembled WGS sequence"/>
</dbReference>
<feature type="compositionally biased region" description="Basic and acidic residues" evidence="1">
    <location>
        <begin position="146"/>
        <end position="156"/>
    </location>
</feature>
<evidence type="ECO:0000313" key="4">
    <source>
        <dbReference type="Proteomes" id="UP001500449"/>
    </source>
</evidence>
<dbReference type="Pfam" id="PF13602">
    <property type="entry name" value="ADH_zinc_N_2"/>
    <property type="match status" value="1"/>
</dbReference>
<evidence type="ECO:0000259" key="2">
    <source>
        <dbReference type="SMART" id="SM00829"/>
    </source>
</evidence>
<dbReference type="Gene3D" id="3.90.180.10">
    <property type="entry name" value="Medium-chain alcohol dehydrogenases, catalytic domain"/>
    <property type="match status" value="1"/>
</dbReference>
<dbReference type="Pfam" id="PF08240">
    <property type="entry name" value="ADH_N"/>
    <property type="match status" value="1"/>
</dbReference>
<evidence type="ECO:0000313" key="3">
    <source>
        <dbReference type="EMBL" id="GAA1859920.1"/>
    </source>
</evidence>
<dbReference type="EMBL" id="BAAAQK010000018">
    <property type="protein sequence ID" value="GAA1859920.1"/>
    <property type="molecule type" value="Genomic_DNA"/>
</dbReference>
<name>A0ABN2NBE9_9PSEU</name>
<dbReference type="SUPFAM" id="SSF50129">
    <property type="entry name" value="GroES-like"/>
    <property type="match status" value="1"/>
</dbReference>
<protein>
    <recommendedName>
        <fullName evidence="2">Enoyl reductase (ER) domain-containing protein</fullName>
    </recommendedName>
</protein>
<organism evidence="3 4">
    <name type="scientific">Pseudonocardia ailaonensis</name>
    <dbReference type="NCBI Taxonomy" id="367279"/>
    <lineage>
        <taxon>Bacteria</taxon>
        <taxon>Bacillati</taxon>
        <taxon>Actinomycetota</taxon>
        <taxon>Actinomycetes</taxon>
        <taxon>Pseudonocardiales</taxon>
        <taxon>Pseudonocardiaceae</taxon>
        <taxon>Pseudonocardia</taxon>
    </lineage>
</organism>
<reference evidence="3 4" key="1">
    <citation type="journal article" date="2019" name="Int. J. Syst. Evol. Microbiol.">
        <title>The Global Catalogue of Microorganisms (GCM) 10K type strain sequencing project: providing services to taxonomists for standard genome sequencing and annotation.</title>
        <authorList>
            <consortium name="The Broad Institute Genomics Platform"/>
            <consortium name="The Broad Institute Genome Sequencing Center for Infectious Disease"/>
            <person name="Wu L."/>
            <person name="Ma J."/>
        </authorList>
    </citation>
    <scope>NUCLEOTIDE SEQUENCE [LARGE SCALE GENOMIC DNA]</scope>
    <source>
        <strain evidence="3 4">JCM 16009</strain>
    </source>
</reference>
<dbReference type="RefSeq" id="WP_344420433.1">
    <property type="nucleotide sequence ID" value="NZ_BAAAQK010000018.1"/>
</dbReference>
<comment type="caution">
    <text evidence="3">The sequence shown here is derived from an EMBL/GenBank/DDBJ whole genome shotgun (WGS) entry which is preliminary data.</text>
</comment>
<feature type="domain" description="Enoyl reductase (ER)" evidence="2">
    <location>
        <begin position="168"/>
        <end position="463"/>
    </location>
</feature>
<dbReference type="SMART" id="SM00829">
    <property type="entry name" value="PKS_ER"/>
    <property type="match status" value="1"/>
</dbReference>
<dbReference type="CDD" id="cd05289">
    <property type="entry name" value="MDR_like_2"/>
    <property type="match status" value="1"/>
</dbReference>
<keyword evidence="4" id="KW-1185">Reference proteome</keyword>
<dbReference type="PANTHER" id="PTHR11695">
    <property type="entry name" value="ALCOHOL DEHYDROGENASE RELATED"/>
    <property type="match status" value="1"/>
</dbReference>
<dbReference type="Gene3D" id="3.40.50.720">
    <property type="entry name" value="NAD(P)-binding Rossmann-like Domain"/>
    <property type="match status" value="1"/>
</dbReference>
<dbReference type="SUPFAM" id="SSF51735">
    <property type="entry name" value="NAD(P)-binding Rossmann-fold domains"/>
    <property type="match status" value="1"/>
</dbReference>
<gene>
    <name evidence="3" type="ORF">GCM10009836_45070</name>
</gene>
<dbReference type="InterPro" id="IPR013154">
    <property type="entry name" value="ADH-like_N"/>
</dbReference>
<dbReference type="InterPro" id="IPR036291">
    <property type="entry name" value="NAD(P)-bd_dom_sf"/>
</dbReference>
<dbReference type="InterPro" id="IPR011032">
    <property type="entry name" value="GroES-like_sf"/>
</dbReference>
<sequence>MLDSEQDRLRRAAQAGGAAEGNALQYSAQVARHADPGTVVEQFERTAYVASGLSTRPDGLGDIYWSLWLVQRLRARLGETRRRRAASEALVASEAFVEGLHAALSAVAHDAMNQPANAAACLEQAVEAALTAASVPTRPSTTVNTPKEEEQRAMSDREMKAVRIHGFGDESKLAVETAPIPDPGPGDVLVRVHAAAVNPVDSLVRQGVFAVSDRPLPWIPGWDFAGTVVATGSATTAWSVGDVVYGRPSLARDGSYAQYLAVEEGEIAAAPRTLSLQSAAAVPLVTLTAWKALFDLGGLKSGGTVLVHAGAGGVGTMAIQLAHHRGAKVVATASGDGIELARSLGADEVVDHRNEDFTARGRFADVVLDAVGGDTLERSYGVVVPGGALVTIAGTPDEAKAAELGITAHTFVLDSNGPRLAEIAALIDAGALRPVLTRVLDLDEVAQAHRLIDSGRTRGKIVLRVP</sequence>